<dbReference type="InterPro" id="IPR036869">
    <property type="entry name" value="J_dom_sf"/>
</dbReference>
<dbReference type="GeneID" id="17263293"/>
<dbReference type="PROSITE" id="PS50076">
    <property type="entry name" value="DNAJ_2"/>
    <property type="match status" value="1"/>
</dbReference>
<dbReference type="HOGENOM" id="CLU_1900174_0_0_1"/>
<evidence type="ECO:0000313" key="2">
    <source>
        <dbReference type="EnsemblProtists" id="EOD17135"/>
    </source>
</evidence>
<dbReference type="Gene3D" id="1.10.287.110">
    <property type="entry name" value="DnaJ domain"/>
    <property type="match status" value="1"/>
</dbReference>
<dbReference type="InterPro" id="IPR001623">
    <property type="entry name" value="DnaJ_domain"/>
</dbReference>
<sequence length="134" mass="15642">MCHWLSHALDRQRRWQCVDPSDRKAWQDNRCGHPGDPKSGRDHRAVLELPANLDQLAPEAQCGWVNRQYRVAASQETRGPTEPRSAHAFRKLARVWHPDRYKGVKARAERKMRECAEAKEVLVRQLRCSEHKGR</sequence>
<protein>
    <recommendedName>
        <fullName evidence="1">J domain-containing protein</fullName>
    </recommendedName>
</protein>
<dbReference type="Proteomes" id="UP000013827">
    <property type="component" value="Unassembled WGS sequence"/>
</dbReference>
<reference evidence="3" key="1">
    <citation type="journal article" date="2013" name="Nature">
        <title>Pan genome of the phytoplankton Emiliania underpins its global distribution.</title>
        <authorList>
            <person name="Read B.A."/>
            <person name="Kegel J."/>
            <person name="Klute M.J."/>
            <person name="Kuo A."/>
            <person name="Lefebvre S.C."/>
            <person name="Maumus F."/>
            <person name="Mayer C."/>
            <person name="Miller J."/>
            <person name="Monier A."/>
            <person name="Salamov A."/>
            <person name="Young J."/>
            <person name="Aguilar M."/>
            <person name="Claverie J.M."/>
            <person name="Frickenhaus S."/>
            <person name="Gonzalez K."/>
            <person name="Herman E.K."/>
            <person name="Lin Y.C."/>
            <person name="Napier J."/>
            <person name="Ogata H."/>
            <person name="Sarno A.F."/>
            <person name="Shmutz J."/>
            <person name="Schroeder D."/>
            <person name="de Vargas C."/>
            <person name="Verret F."/>
            <person name="von Dassow P."/>
            <person name="Valentin K."/>
            <person name="Van de Peer Y."/>
            <person name="Wheeler G."/>
            <person name="Dacks J.B."/>
            <person name="Delwiche C.F."/>
            <person name="Dyhrman S.T."/>
            <person name="Glockner G."/>
            <person name="John U."/>
            <person name="Richards T."/>
            <person name="Worden A.Z."/>
            <person name="Zhang X."/>
            <person name="Grigoriev I.V."/>
            <person name="Allen A.E."/>
            <person name="Bidle K."/>
            <person name="Borodovsky M."/>
            <person name="Bowler C."/>
            <person name="Brownlee C."/>
            <person name="Cock J.M."/>
            <person name="Elias M."/>
            <person name="Gladyshev V.N."/>
            <person name="Groth M."/>
            <person name="Guda C."/>
            <person name="Hadaegh A."/>
            <person name="Iglesias-Rodriguez M.D."/>
            <person name="Jenkins J."/>
            <person name="Jones B.M."/>
            <person name="Lawson T."/>
            <person name="Leese F."/>
            <person name="Lindquist E."/>
            <person name="Lobanov A."/>
            <person name="Lomsadze A."/>
            <person name="Malik S.B."/>
            <person name="Marsh M.E."/>
            <person name="Mackinder L."/>
            <person name="Mock T."/>
            <person name="Mueller-Roeber B."/>
            <person name="Pagarete A."/>
            <person name="Parker M."/>
            <person name="Probert I."/>
            <person name="Quesneville H."/>
            <person name="Raines C."/>
            <person name="Rensing S.A."/>
            <person name="Riano-Pachon D.M."/>
            <person name="Richier S."/>
            <person name="Rokitta S."/>
            <person name="Shiraiwa Y."/>
            <person name="Soanes D.M."/>
            <person name="van der Giezen M."/>
            <person name="Wahlund T.M."/>
            <person name="Williams B."/>
            <person name="Wilson W."/>
            <person name="Wolfe G."/>
            <person name="Wurch L.L."/>
        </authorList>
    </citation>
    <scope>NUCLEOTIDE SEQUENCE</scope>
</reference>
<dbReference type="AlphaFoldDB" id="A0A0D3J0V0"/>
<name>A0A0D3J0V0_EMIH1</name>
<reference evidence="2" key="2">
    <citation type="submission" date="2024-10" db="UniProtKB">
        <authorList>
            <consortium name="EnsemblProtists"/>
        </authorList>
    </citation>
    <scope>IDENTIFICATION</scope>
</reference>
<feature type="domain" description="J" evidence="1">
    <location>
        <begin position="67"/>
        <end position="134"/>
    </location>
</feature>
<dbReference type="RefSeq" id="XP_005769564.1">
    <property type="nucleotide sequence ID" value="XM_005769507.1"/>
</dbReference>
<dbReference type="CDD" id="cd06257">
    <property type="entry name" value="DnaJ"/>
    <property type="match status" value="1"/>
</dbReference>
<organism evidence="2 3">
    <name type="scientific">Emiliania huxleyi (strain CCMP1516)</name>
    <dbReference type="NCBI Taxonomy" id="280463"/>
    <lineage>
        <taxon>Eukaryota</taxon>
        <taxon>Haptista</taxon>
        <taxon>Haptophyta</taxon>
        <taxon>Prymnesiophyceae</taxon>
        <taxon>Isochrysidales</taxon>
        <taxon>Noelaerhabdaceae</taxon>
        <taxon>Emiliania</taxon>
    </lineage>
</organism>
<evidence type="ECO:0000313" key="3">
    <source>
        <dbReference type="Proteomes" id="UP000013827"/>
    </source>
</evidence>
<evidence type="ECO:0000259" key="1">
    <source>
        <dbReference type="PROSITE" id="PS50076"/>
    </source>
</evidence>
<proteinExistence type="predicted"/>
<accession>A0A0D3J0V0</accession>
<dbReference type="KEGG" id="ehx:EMIHUDRAFT_244383"/>
<dbReference type="SUPFAM" id="SSF46565">
    <property type="entry name" value="Chaperone J-domain"/>
    <property type="match status" value="1"/>
</dbReference>
<dbReference type="PaxDb" id="2903-EOD17135"/>
<keyword evidence="3" id="KW-1185">Reference proteome</keyword>
<dbReference type="EnsemblProtists" id="EOD17135">
    <property type="protein sequence ID" value="EOD17135"/>
    <property type="gene ID" value="EMIHUDRAFT_244383"/>
</dbReference>